<organism evidence="2 3">
    <name type="scientific">Acanthamoeba castellanii (strain ATCC 30010 / Neff)</name>
    <dbReference type="NCBI Taxonomy" id="1257118"/>
    <lineage>
        <taxon>Eukaryota</taxon>
        <taxon>Amoebozoa</taxon>
        <taxon>Discosea</taxon>
        <taxon>Longamoebia</taxon>
        <taxon>Centramoebida</taxon>
        <taxon>Acanthamoebidae</taxon>
        <taxon>Acanthamoeba</taxon>
    </lineage>
</organism>
<dbReference type="AlphaFoldDB" id="L8GZS7"/>
<dbReference type="Proteomes" id="UP000011083">
    <property type="component" value="Unassembled WGS sequence"/>
</dbReference>
<dbReference type="EMBL" id="KB007952">
    <property type="protein sequence ID" value="ELR18482.1"/>
    <property type="molecule type" value="Genomic_DNA"/>
</dbReference>
<proteinExistence type="predicted"/>
<evidence type="ECO:0000256" key="1">
    <source>
        <dbReference type="SAM" id="MobiDB-lite"/>
    </source>
</evidence>
<dbReference type="VEuPathDB" id="AmoebaDB:ACA1_044920"/>
<keyword evidence="3" id="KW-1185">Reference proteome</keyword>
<reference evidence="2 3" key="1">
    <citation type="journal article" date="2013" name="Genome Biol.">
        <title>Genome of Acanthamoeba castellanii highlights extensive lateral gene transfer and early evolution of tyrosine kinase signaling.</title>
        <authorList>
            <person name="Clarke M."/>
            <person name="Lohan A.J."/>
            <person name="Liu B."/>
            <person name="Lagkouvardos I."/>
            <person name="Roy S."/>
            <person name="Zafar N."/>
            <person name="Bertelli C."/>
            <person name="Schilde C."/>
            <person name="Kianianmomeni A."/>
            <person name="Burglin T.R."/>
            <person name="Frech C."/>
            <person name="Turcotte B."/>
            <person name="Kopec K.O."/>
            <person name="Synnott J.M."/>
            <person name="Choo C."/>
            <person name="Paponov I."/>
            <person name="Finkler A."/>
            <person name="Soon Heng Tan C."/>
            <person name="Hutchins A.P."/>
            <person name="Weinmeier T."/>
            <person name="Rattei T."/>
            <person name="Chu J.S."/>
            <person name="Gimenez G."/>
            <person name="Irimia M."/>
            <person name="Rigden D.J."/>
            <person name="Fitzpatrick D.A."/>
            <person name="Lorenzo-Morales J."/>
            <person name="Bateman A."/>
            <person name="Chiu C.H."/>
            <person name="Tang P."/>
            <person name="Hegemann P."/>
            <person name="Fromm H."/>
            <person name="Raoult D."/>
            <person name="Greub G."/>
            <person name="Miranda-Saavedra D."/>
            <person name="Chen N."/>
            <person name="Nash P."/>
            <person name="Ginger M.L."/>
            <person name="Horn M."/>
            <person name="Schaap P."/>
            <person name="Caler L."/>
            <person name="Loftus B."/>
        </authorList>
    </citation>
    <scope>NUCLEOTIDE SEQUENCE [LARGE SCALE GENOMIC DNA]</scope>
    <source>
        <strain evidence="2 3">Neff</strain>
    </source>
</reference>
<protein>
    <submittedName>
        <fullName evidence="2">Uncharacterized protein</fullName>
    </submittedName>
</protein>
<sequence>MSTARWQWRLAQKRAHYELHFLKSLNFSFCPANNHPTVAARASNPDCEVTVEVLEDIKARPSIKAVYENGMEEVLDHEQRVEHLVDDFWKRRERLQFFSELQFSMKNEEEENPFLNAAAQEDEARKKQQQAKGGAKGKK</sequence>
<evidence type="ECO:0000313" key="3">
    <source>
        <dbReference type="Proteomes" id="UP000011083"/>
    </source>
</evidence>
<feature type="region of interest" description="Disordered" evidence="1">
    <location>
        <begin position="120"/>
        <end position="139"/>
    </location>
</feature>
<dbReference type="RefSeq" id="XP_004340519.1">
    <property type="nucleotide sequence ID" value="XM_004340471.1"/>
</dbReference>
<dbReference type="KEGG" id="acan:ACA1_044920"/>
<evidence type="ECO:0000313" key="2">
    <source>
        <dbReference type="EMBL" id="ELR18482.1"/>
    </source>
</evidence>
<accession>L8GZS7</accession>
<gene>
    <name evidence="2" type="ORF">ACA1_044920</name>
</gene>
<name>L8GZS7_ACACF</name>
<dbReference type="Gene3D" id="3.40.30.10">
    <property type="entry name" value="Glutaredoxin"/>
    <property type="match status" value="1"/>
</dbReference>
<dbReference type="GeneID" id="14919253"/>